<dbReference type="PANTHER" id="PTHR46603">
    <property type="entry name" value="ABSCISSION/NOCUT CHECKPOINT REGULATOR"/>
    <property type="match status" value="1"/>
</dbReference>
<proteinExistence type="predicted"/>
<dbReference type="CDD" id="cd19817">
    <property type="entry name" value="Bbox1_ANCHR-like"/>
    <property type="match status" value="1"/>
</dbReference>
<feature type="compositionally biased region" description="Acidic residues" evidence="1">
    <location>
        <begin position="100"/>
        <end position="122"/>
    </location>
</feature>
<dbReference type="Pfam" id="PF22586">
    <property type="entry name" value="ANCHR-like_BBOX"/>
    <property type="match status" value="1"/>
</dbReference>
<dbReference type="InterPro" id="IPR044553">
    <property type="entry name" value="Bbox1_ANCHR"/>
</dbReference>
<protein>
    <submittedName>
        <fullName evidence="2">Uncharacterized protein</fullName>
    </submittedName>
</protein>
<dbReference type="Proteomes" id="UP001586593">
    <property type="component" value="Unassembled WGS sequence"/>
</dbReference>
<accession>A0ABR3VTI6</accession>
<name>A0ABR3VTI6_9PEZI</name>
<feature type="region of interest" description="Disordered" evidence="1">
    <location>
        <begin position="76"/>
        <end position="201"/>
    </location>
</feature>
<feature type="compositionally biased region" description="Basic and acidic residues" evidence="1">
    <location>
        <begin position="123"/>
        <end position="169"/>
    </location>
</feature>
<gene>
    <name evidence="2" type="ORF">VTK73DRAFT_1355</name>
</gene>
<dbReference type="PANTHER" id="PTHR46603:SF1">
    <property type="entry name" value="ABSCISSION_NOCUT CHECKPOINT REGULATOR"/>
    <property type="match status" value="1"/>
</dbReference>
<sequence length="313" mass="34045">MSAPQRPLFAEAEKNDGGDLDADVPFLADDRGVDDLLDELERDGGVFDDDLSWEPLAQATESRKVAALLDELREEAVPGCSAAASKKPESQGQGSREDNVGDDDDDDDDDDKDDDDDDDDSEGERMSRKVDQVVSQARDEAEMDRPPSESDLLPKKWDTSQASDSHEEDPGVLQLPTVPSTLVDPSPSAAEDGEGGDDPDRAFENEIVVRMASLKGLGAGVNLDSFGLPSVPTFQPGDHVPAAATRRTRAAGYTDEDQKRWCVVCLEDAAIRCVGCDDDAFCARCWKEMHVGPSAGYEERGHQWVKMERRDGS</sequence>
<reference evidence="2 3" key="1">
    <citation type="journal article" date="2024" name="Commun. Biol.">
        <title>Comparative genomic analysis of thermophilic fungi reveals convergent evolutionary adaptations and gene losses.</title>
        <authorList>
            <person name="Steindorff A.S."/>
            <person name="Aguilar-Pontes M.V."/>
            <person name="Robinson A.J."/>
            <person name="Andreopoulos B."/>
            <person name="LaButti K."/>
            <person name="Kuo A."/>
            <person name="Mondo S."/>
            <person name="Riley R."/>
            <person name="Otillar R."/>
            <person name="Haridas S."/>
            <person name="Lipzen A."/>
            <person name="Grimwood J."/>
            <person name="Schmutz J."/>
            <person name="Clum A."/>
            <person name="Reid I.D."/>
            <person name="Moisan M.C."/>
            <person name="Butler G."/>
            <person name="Nguyen T.T.M."/>
            <person name="Dewar K."/>
            <person name="Conant G."/>
            <person name="Drula E."/>
            <person name="Henrissat B."/>
            <person name="Hansel C."/>
            <person name="Singer S."/>
            <person name="Hutchinson M.I."/>
            <person name="de Vries R.P."/>
            <person name="Natvig D.O."/>
            <person name="Powell A.J."/>
            <person name="Tsang A."/>
            <person name="Grigoriev I.V."/>
        </authorList>
    </citation>
    <scope>NUCLEOTIDE SEQUENCE [LARGE SCALE GENOMIC DNA]</scope>
    <source>
        <strain evidence="2 3">ATCC 24622</strain>
    </source>
</reference>
<keyword evidence="3" id="KW-1185">Reference proteome</keyword>
<evidence type="ECO:0000256" key="1">
    <source>
        <dbReference type="SAM" id="MobiDB-lite"/>
    </source>
</evidence>
<dbReference type="EMBL" id="JAZHXJ010001327">
    <property type="protein sequence ID" value="KAL1844997.1"/>
    <property type="molecule type" value="Genomic_DNA"/>
</dbReference>
<dbReference type="SUPFAM" id="SSF57845">
    <property type="entry name" value="B-box zinc-binding domain"/>
    <property type="match status" value="1"/>
</dbReference>
<evidence type="ECO:0000313" key="2">
    <source>
        <dbReference type="EMBL" id="KAL1844997.1"/>
    </source>
</evidence>
<organism evidence="2 3">
    <name type="scientific">Phialemonium thermophilum</name>
    <dbReference type="NCBI Taxonomy" id="223376"/>
    <lineage>
        <taxon>Eukaryota</taxon>
        <taxon>Fungi</taxon>
        <taxon>Dikarya</taxon>
        <taxon>Ascomycota</taxon>
        <taxon>Pezizomycotina</taxon>
        <taxon>Sordariomycetes</taxon>
        <taxon>Sordariomycetidae</taxon>
        <taxon>Cephalothecales</taxon>
        <taxon>Cephalothecaceae</taxon>
        <taxon>Phialemonium</taxon>
    </lineage>
</organism>
<comment type="caution">
    <text evidence="2">The sequence shown here is derived from an EMBL/GenBank/DDBJ whole genome shotgun (WGS) entry which is preliminary data.</text>
</comment>
<evidence type="ECO:0000313" key="3">
    <source>
        <dbReference type="Proteomes" id="UP001586593"/>
    </source>
</evidence>
<feature type="region of interest" description="Disordered" evidence="1">
    <location>
        <begin position="1"/>
        <end position="26"/>
    </location>
</feature>